<dbReference type="Gene3D" id="3.30.420.40">
    <property type="match status" value="2"/>
</dbReference>
<dbReference type="InterPro" id="IPR000600">
    <property type="entry name" value="ROK"/>
</dbReference>
<evidence type="ECO:0000256" key="4">
    <source>
        <dbReference type="ARBA" id="ARBA00023163"/>
    </source>
</evidence>
<keyword evidence="4" id="KW-0804">Transcription</keyword>
<keyword evidence="7" id="KW-1185">Reference proteome</keyword>
<dbReference type="RefSeq" id="WP_024495940.1">
    <property type="nucleotide sequence ID" value="NZ_AWGA01000046.1"/>
</dbReference>
<dbReference type="Pfam" id="PF00480">
    <property type="entry name" value="ROK"/>
    <property type="match status" value="1"/>
</dbReference>
<dbReference type="PANTHER" id="PTHR18964:SF175">
    <property type="entry name" value="N-ACETYLGLUCOSAMINE REPRESSOR"/>
    <property type="match status" value="1"/>
</dbReference>
<evidence type="ECO:0000313" key="7">
    <source>
        <dbReference type="Proteomes" id="UP000506160"/>
    </source>
</evidence>
<reference evidence="6 7" key="1">
    <citation type="journal article" date="2014" name="Appl. Environ. Microbiol.">
        <title>Genomic features of a bumble bee symbiont reflect its host environment.</title>
        <authorList>
            <person name="Martinson V.G."/>
            <person name="Magoc T."/>
            <person name="Koch H."/>
            <person name="Salzberg S.L."/>
            <person name="Moran N.A."/>
        </authorList>
    </citation>
    <scope>NUCLEOTIDE SEQUENCE [LARGE SCALE GENOMIC DNA]</scope>
    <source>
        <strain evidence="6 7">Bimp</strain>
    </source>
</reference>
<dbReference type="SUPFAM" id="SSF46785">
    <property type="entry name" value="Winged helix' DNA-binding domain"/>
    <property type="match status" value="1"/>
</dbReference>
<keyword evidence="2" id="KW-0805">Transcription regulation</keyword>
<accession>A0AB94ICZ1</accession>
<protein>
    <submittedName>
        <fullName evidence="6">ROK family protein</fullName>
    </submittedName>
</protein>
<evidence type="ECO:0000256" key="3">
    <source>
        <dbReference type="ARBA" id="ARBA00023125"/>
    </source>
</evidence>
<keyword evidence="3" id="KW-0238">DNA-binding</keyword>
<evidence type="ECO:0000256" key="5">
    <source>
        <dbReference type="ARBA" id="ARBA00023277"/>
    </source>
</evidence>
<sequence length="408" mass="44980">MAANYFNFVANTELIKQLNYAMIYRLIVQQNPISRIQLAKMSHLAPASITKITRQLLKNKLIKEIDVQQSTGGRPAVSLVANTTPFHAIAIQLSRTDITIELYDLGGHRLATQCHALTSFLQADVECHLLSIIGQFLSIHQDKLAHLIAIAVVMPGLLDPEKGIVKYTPHINVNNWDIAAVIKQQFAVPCYIGNDVQSIALAEHFFGAAKTVDDSILIRVQHGIGSGVIINRQLFVNHNQSMGEIGHIQIDPLGERCHCGNFGCLEQTVMNSTIERRAKQLLEQGYTTHLTLNNCCLRQICLLANQQDELCTHLIQQVGKDLGRAVAILVNLFNPQMIVIAGEITTAAEILLPMIDSALSSQTLAAFRHNLILCRSLLDDHSAIGAFAIIQQAMLNGTLLTTLIKEIE</sequence>
<comment type="caution">
    <text evidence="6">The sequence shown here is derived from an EMBL/GenBank/DDBJ whole genome shotgun (WGS) entry which is preliminary data.</text>
</comment>
<dbReference type="EMBL" id="AWGA01000046">
    <property type="protein sequence ID" value="TEA27291.1"/>
    <property type="molecule type" value="Genomic_DNA"/>
</dbReference>
<organism evidence="6 7">
    <name type="scientific">Candidatus Schmidhempelia bombi str. Bimp</name>
    <dbReference type="NCBI Taxonomy" id="1387197"/>
    <lineage>
        <taxon>Bacteria</taxon>
        <taxon>Pseudomonadati</taxon>
        <taxon>Pseudomonadota</taxon>
        <taxon>Gammaproteobacteria</taxon>
        <taxon>Orbales</taxon>
        <taxon>Orbaceae</taxon>
        <taxon>Candidatus Schmidhempelia</taxon>
    </lineage>
</organism>
<evidence type="ECO:0000256" key="1">
    <source>
        <dbReference type="ARBA" id="ARBA00006479"/>
    </source>
</evidence>
<dbReference type="FunFam" id="1.10.10.10:FF:000045">
    <property type="entry name" value="ROK family transcriptional regulator"/>
    <property type="match status" value="1"/>
</dbReference>
<keyword evidence="5" id="KW-0119">Carbohydrate metabolism</keyword>
<dbReference type="Proteomes" id="UP000506160">
    <property type="component" value="Unassembled WGS sequence"/>
</dbReference>
<evidence type="ECO:0000256" key="2">
    <source>
        <dbReference type="ARBA" id="ARBA00023015"/>
    </source>
</evidence>
<dbReference type="InterPro" id="IPR043129">
    <property type="entry name" value="ATPase_NBD"/>
</dbReference>
<dbReference type="GO" id="GO:0006355">
    <property type="term" value="P:regulation of DNA-templated transcription"/>
    <property type="evidence" value="ECO:0007669"/>
    <property type="project" value="TreeGrafter"/>
</dbReference>
<dbReference type="InterPro" id="IPR036390">
    <property type="entry name" value="WH_DNA-bd_sf"/>
</dbReference>
<dbReference type="GO" id="GO:0003677">
    <property type="term" value="F:DNA binding"/>
    <property type="evidence" value="ECO:0007669"/>
    <property type="project" value="UniProtKB-KW"/>
</dbReference>
<proteinExistence type="inferred from homology"/>
<dbReference type="SUPFAM" id="SSF53067">
    <property type="entry name" value="Actin-like ATPase domain"/>
    <property type="match status" value="1"/>
</dbReference>
<comment type="similarity">
    <text evidence="1">Belongs to the ROK (NagC/XylR) family.</text>
</comment>
<dbReference type="Gene3D" id="1.10.10.10">
    <property type="entry name" value="Winged helix-like DNA-binding domain superfamily/Winged helix DNA-binding domain"/>
    <property type="match status" value="1"/>
</dbReference>
<dbReference type="InterPro" id="IPR036388">
    <property type="entry name" value="WH-like_DNA-bd_sf"/>
</dbReference>
<dbReference type="PANTHER" id="PTHR18964">
    <property type="entry name" value="ROK (REPRESSOR, ORF, KINASE) FAMILY"/>
    <property type="match status" value="1"/>
</dbReference>
<gene>
    <name evidence="6" type="ORF">O970_04385</name>
</gene>
<evidence type="ECO:0000313" key="6">
    <source>
        <dbReference type="EMBL" id="TEA27291.1"/>
    </source>
</evidence>
<dbReference type="AlphaFoldDB" id="A0AB94ICZ1"/>
<name>A0AB94ICZ1_9GAMM</name>